<dbReference type="Proteomes" id="UP001174934">
    <property type="component" value="Unassembled WGS sequence"/>
</dbReference>
<proteinExistence type="predicted"/>
<sequence>MASQFKCDATNTESRMWGKAFESESKSRCRGVQKMAANKAGVLRGMSSVVSKLPDLYTMFGQTFQAPRASNWWLIRSKADKHVDDAGKSQLGMLHEVGELFRHSSAQTCSKQLETSFMSVDPHDGPLAVEGGMEPTSSQKKAANCMWARQQDLKVLLCRRESLKDPVTLLTLALGSNNGPNQRSSAVSGSLADEALKRTLTLRWCSALPVGASGSGGSGYPYCEIIGRQSRNMYFIIPVGKVVLAVSGGGTETAAARGPAGLLITAVISTFVLVPWPD</sequence>
<evidence type="ECO:0000313" key="2">
    <source>
        <dbReference type="Proteomes" id="UP001174934"/>
    </source>
</evidence>
<dbReference type="AlphaFoldDB" id="A0AA39U5V0"/>
<dbReference type="EMBL" id="JAULSR010000008">
    <property type="protein sequence ID" value="KAK0613053.1"/>
    <property type="molecule type" value="Genomic_DNA"/>
</dbReference>
<protein>
    <submittedName>
        <fullName evidence="1">Uncharacterized protein</fullName>
    </submittedName>
</protein>
<accession>A0AA39U5V0</accession>
<gene>
    <name evidence="1" type="ORF">B0T17DRAFT_511407</name>
</gene>
<reference evidence="1" key="1">
    <citation type="submission" date="2023-06" db="EMBL/GenBank/DDBJ databases">
        <title>Genome-scale phylogeny and comparative genomics of the fungal order Sordariales.</title>
        <authorList>
            <consortium name="Lawrence Berkeley National Laboratory"/>
            <person name="Hensen N."/>
            <person name="Bonometti L."/>
            <person name="Westerberg I."/>
            <person name="Brannstrom I.O."/>
            <person name="Guillou S."/>
            <person name="Cros-Aarteil S."/>
            <person name="Calhoun S."/>
            <person name="Haridas S."/>
            <person name="Kuo A."/>
            <person name="Mondo S."/>
            <person name="Pangilinan J."/>
            <person name="Riley R."/>
            <person name="LaButti K."/>
            <person name="Andreopoulos B."/>
            <person name="Lipzen A."/>
            <person name="Chen C."/>
            <person name="Yanf M."/>
            <person name="Daum C."/>
            <person name="Ng V."/>
            <person name="Clum A."/>
            <person name="Steindorff A."/>
            <person name="Ohm R."/>
            <person name="Martin F."/>
            <person name="Silar P."/>
            <person name="Natvig D."/>
            <person name="Lalanne C."/>
            <person name="Gautier V."/>
            <person name="Ament-velasquez S.L."/>
            <person name="Kruys A."/>
            <person name="Hutchinson M.I."/>
            <person name="Powell A.J."/>
            <person name="Barry K."/>
            <person name="Miller A.N."/>
            <person name="Grigoriev I.V."/>
            <person name="Debuchy R."/>
            <person name="Gladieux P."/>
            <person name="Thoren M.H."/>
            <person name="Johannesson H."/>
        </authorList>
    </citation>
    <scope>NUCLEOTIDE SEQUENCE</scope>
    <source>
        <strain evidence="1">SMH3391-2</strain>
    </source>
</reference>
<organism evidence="1 2">
    <name type="scientific">Bombardia bombarda</name>
    <dbReference type="NCBI Taxonomy" id="252184"/>
    <lineage>
        <taxon>Eukaryota</taxon>
        <taxon>Fungi</taxon>
        <taxon>Dikarya</taxon>
        <taxon>Ascomycota</taxon>
        <taxon>Pezizomycotina</taxon>
        <taxon>Sordariomycetes</taxon>
        <taxon>Sordariomycetidae</taxon>
        <taxon>Sordariales</taxon>
        <taxon>Lasiosphaeriaceae</taxon>
        <taxon>Bombardia</taxon>
    </lineage>
</organism>
<keyword evidence="2" id="KW-1185">Reference proteome</keyword>
<evidence type="ECO:0000313" key="1">
    <source>
        <dbReference type="EMBL" id="KAK0613053.1"/>
    </source>
</evidence>
<comment type="caution">
    <text evidence="1">The sequence shown here is derived from an EMBL/GenBank/DDBJ whole genome shotgun (WGS) entry which is preliminary data.</text>
</comment>
<name>A0AA39U5V0_9PEZI</name>